<dbReference type="GO" id="GO:0004674">
    <property type="term" value="F:protein serine/threonine kinase activity"/>
    <property type="evidence" value="ECO:0007669"/>
    <property type="project" value="TreeGrafter"/>
</dbReference>
<evidence type="ECO:0000256" key="4">
    <source>
        <dbReference type="ARBA" id="ARBA00022840"/>
    </source>
</evidence>
<feature type="binding site" evidence="6">
    <location>
        <position position="111"/>
    </location>
    <ligand>
        <name>ATP</name>
        <dbReference type="ChEBI" id="CHEBI:30616"/>
    </ligand>
</feature>
<dbReference type="InterPro" id="IPR019734">
    <property type="entry name" value="TPR_rpt"/>
</dbReference>
<dbReference type="PANTHER" id="PTHR43289">
    <property type="entry name" value="MITOGEN-ACTIVATED PROTEIN KINASE KINASE KINASE 20-RELATED"/>
    <property type="match status" value="1"/>
</dbReference>
<evidence type="ECO:0000256" key="2">
    <source>
        <dbReference type="ARBA" id="ARBA00022741"/>
    </source>
</evidence>
<sequence length="827" mass="93668">MNAEQWKKVQTLFKEIVDLEPDQRTLRLESVKTEDPLLYDELYSLLSADSQETSLLDGFAIERVDLSDLVPMDGVQVGPYRVAEKIGTGGMGNVYLAHRVQGGFEQTVALKLTKYGMGTPRAIEHFEAERSILASLQHPNIARLIDGGITDEGRPWFAMEYVQGENLISWCDRLSLPVKKRLKLFLKVCEAVQYAHKNLIVHRDLKPANIMVTGEDTDPQVRLLDFGIAQILEGPDDPGSERRAMTRAYASPEQRDGRPTSTSSDIYSLGVILHQLLSGCHPDPKFRSEGCLPSPVDRELEAICGMALTEDPERRFESASEMSDEIRSWLNERPVSVYSKAPLYRAGKWLKRNRAASFIGIFSIISIIILVFIYTMELKSETERAQSEADRATRIASVLGSSLLSIDPMQNQGQELTALGMVDMSSAYINTELKEDPRTRAELLILMADVYANLIALEKADSISALAVGLWKESQQDTTSFTYINMLADRSIILDKAGKYDEAMDVMQQALSLANENLEPGSLEFASVYLDYTYHLDVNQDYARADSVLRLVEPIYENNAEEAGQTYDDFVFYMGTNYRRLGEYELAEEYLFRSLELSRARYPGIHEKIASTLNHISSLYQNMGRYEDAISYAIDAHEMRLEIFGPGHLNTIAAHSNTARAYGGAGRLEESAETYRDVLTIFREEYGNENFYIAGILQSYGNVYLRMEEYAQAEEIMREALDHSERLLPADHIRQAYPLKGLAEALRGQQRCDEAMPFAERAYTLRSNQLPGDHPELMTTRYTLGRCLWDLDRQDEAETHLRDALAFFRDNPERFESQIRELEALGL</sequence>
<keyword evidence="1" id="KW-0808">Transferase</keyword>
<gene>
    <name evidence="10" type="ORF">DDZ15_08790</name>
</gene>
<dbReference type="Pfam" id="PF13181">
    <property type="entry name" value="TPR_8"/>
    <property type="match status" value="1"/>
</dbReference>
<evidence type="ECO:0000259" key="9">
    <source>
        <dbReference type="PROSITE" id="PS50011"/>
    </source>
</evidence>
<dbReference type="SMART" id="SM00220">
    <property type="entry name" value="S_TKc"/>
    <property type="match status" value="1"/>
</dbReference>
<evidence type="ECO:0000256" key="7">
    <source>
        <dbReference type="SAM" id="MobiDB-lite"/>
    </source>
</evidence>
<dbReference type="EMBL" id="QGGB01000006">
    <property type="protein sequence ID" value="PWN06604.1"/>
    <property type="molecule type" value="Genomic_DNA"/>
</dbReference>
<dbReference type="Gene3D" id="1.10.510.10">
    <property type="entry name" value="Transferase(Phosphotransferase) domain 1"/>
    <property type="match status" value="1"/>
</dbReference>
<comment type="caution">
    <text evidence="10">The sequence shown here is derived from an EMBL/GenBank/DDBJ whole genome shotgun (WGS) entry which is preliminary data.</text>
</comment>
<keyword evidence="5" id="KW-0802">TPR repeat</keyword>
<feature type="region of interest" description="Disordered" evidence="7">
    <location>
        <begin position="235"/>
        <end position="262"/>
    </location>
</feature>
<evidence type="ECO:0000256" key="8">
    <source>
        <dbReference type="SAM" id="Phobius"/>
    </source>
</evidence>
<dbReference type="PROSITE" id="PS00107">
    <property type="entry name" value="PROTEIN_KINASE_ATP"/>
    <property type="match status" value="1"/>
</dbReference>
<dbReference type="InterPro" id="IPR011009">
    <property type="entry name" value="Kinase-like_dom_sf"/>
</dbReference>
<dbReference type="GO" id="GO:0005524">
    <property type="term" value="F:ATP binding"/>
    <property type="evidence" value="ECO:0007669"/>
    <property type="project" value="UniProtKB-UniRule"/>
</dbReference>
<feature type="repeat" description="TPR" evidence="5">
    <location>
        <begin position="568"/>
        <end position="601"/>
    </location>
</feature>
<dbReference type="OrthoDB" id="9813021at2"/>
<feature type="transmembrane region" description="Helical" evidence="8">
    <location>
        <begin position="355"/>
        <end position="376"/>
    </location>
</feature>
<dbReference type="PANTHER" id="PTHR43289:SF34">
    <property type="entry name" value="SERINE_THREONINE-PROTEIN KINASE YBDM-RELATED"/>
    <property type="match status" value="1"/>
</dbReference>
<dbReference type="AlphaFoldDB" id="A0A316TVR7"/>
<evidence type="ECO:0000256" key="6">
    <source>
        <dbReference type="PROSITE-ProRule" id="PRU10141"/>
    </source>
</evidence>
<dbReference type="PROSITE" id="PS50005">
    <property type="entry name" value="TPR"/>
    <property type="match status" value="2"/>
</dbReference>
<dbReference type="Proteomes" id="UP000245533">
    <property type="component" value="Unassembled WGS sequence"/>
</dbReference>
<dbReference type="PROSITE" id="PS50011">
    <property type="entry name" value="PROTEIN_KINASE_DOM"/>
    <property type="match status" value="1"/>
</dbReference>
<dbReference type="SUPFAM" id="SSF56112">
    <property type="entry name" value="Protein kinase-like (PK-like)"/>
    <property type="match status" value="1"/>
</dbReference>
<feature type="repeat" description="TPR" evidence="5">
    <location>
        <begin position="694"/>
        <end position="727"/>
    </location>
</feature>
<keyword evidence="8" id="KW-1133">Transmembrane helix</keyword>
<dbReference type="InterPro" id="IPR008271">
    <property type="entry name" value="Ser/Thr_kinase_AS"/>
</dbReference>
<organism evidence="10 11">
    <name type="scientific">Rhodohalobacter mucosus</name>
    <dbReference type="NCBI Taxonomy" id="2079485"/>
    <lineage>
        <taxon>Bacteria</taxon>
        <taxon>Pseudomonadati</taxon>
        <taxon>Balneolota</taxon>
        <taxon>Balneolia</taxon>
        <taxon>Balneolales</taxon>
        <taxon>Balneolaceae</taxon>
        <taxon>Rhodohalobacter</taxon>
    </lineage>
</organism>
<dbReference type="Pfam" id="PF13424">
    <property type="entry name" value="TPR_12"/>
    <property type="match status" value="2"/>
</dbReference>
<keyword evidence="4 6" id="KW-0067">ATP-binding</keyword>
<dbReference type="Gene3D" id="3.30.200.20">
    <property type="entry name" value="Phosphorylase Kinase, domain 1"/>
    <property type="match status" value="1"/>
</dbReference>
<dbReference type="CDD" id="cd14014">
    <property type="entry name" value="STKc_PknB_like"/>
    <property type="match status" value="1"/>
</dbReference>
<proteinExistence type="predicted"/>
<feature type="domain" description="Protein kinase" evidence="9">
    <location>
        <begin position="80"/>
        <end position="350"/>
    </location>
</feature>
<reference evidence="10 11" key="1">
    <citation type="submission" date="2018-05" db="EMBL/GenBank/DDBJ databases">
        <title>Rhodohalobacter halophilus gen. nov., sp. nov., a moderately halophilic member of the family Balneolaceae.</title>
        <authorList>
            <person name="Liu Z.-W."/>
        </authorList>
    </citation>
    <scope>NUCLEOTIDE SEQUENCE [LARGE SCALE GENOMIC DNA]</scope>
    <source>
        <strain evidence="10 11">8A47</strain>
    </source>
</reference>
<name>A0A316TVR7_9BACT</name>
<keyword evidence="2 6" id="KW-0547">Nucleotide-binding</keyword>
<dbReference type="InterPro" id="IPR011990">
    <property type="entry name" value="TPR-like_helical_dom_sf"/>
</dbReference>
<dbReference type="Pfam" id="PF00069">
    <property type="entry name" value="Pkinase"/>
    <property type="match status" value="1"/>
</dbReference>
<evidence type="ECO:0000256" key="3">
    <source>
        <dbReference type="ARBA" id="ARBA00022777"/>
    </source>
</evidence>
<keyword evidence="8" id="KW-0472">Membrane</keyword>
<protein>
    <recommendedName>
        <fullName evidence="9">Protein kinase domain-containing protein</fullName>
    </recommendedName>
</protein>
<dbReference type="SUPFAM" id="SSF48452">
    <property type="entry name" value="TPR-like"/>
    <property type="match status" value="3"/>
</dbReference>
<keyword evidence="8" id="KW-0812">Transmembrane</keyword>
<dbReference type="InterPro" id="IPR000719">
    <property type="entry name" value="Prot_kinase_dom"/>
</dbReference>
<dbReference type="PROSITE" id="PS00108">
    <property type="entry name" value="PROTEIN_KINASE_ST"/>
    <property type="match status" value="1"/>
</dbReference>
<dbReference type="RefSeq" id="WP_109646719.1">
    <property type="nucleotide sequence ID" value="NZ_QGGB01000006.1"/>
</dbReference>
<dbReference type="Gene3D" id="1.25.40.10">
    <property type="entry name" value="Tetratricopeptide repeat domain"/>
    <property type="match status" value="3"/>
</dbReference>
<evidence type="ECO:0000256" key="5">
    <source>
        <dbReference type="PROSITE-ProRule" id="PRU00339"/>
    </source>
</evidence>
<dbReference type="SMART" id="SM00028">
    <property type="entry name" value="TPR"/>
    <property type="match status" value="7"/>
</dbReference>
<evidence type="ECO:0000313" key="10">
    <source>
        <dbReference type="EMBL" id="PWN06604.1"/>
    </source>
</evidence>
<keyword evidence="3" id="KW-0418">Kinase</keyword>
<evidence type="ECO:0000313" key="11">
    <source>
        <dbReference type="Proteomes" id="UP000245533"/>
    </source>
</evidence>
<dbReference type="InterPro" id="IPR017441">
    <property type="entry name" value="Protein_kinase_ATP_BS"/>
</dbReference>
<accession>A0A316TVR7</accession>
<evidence type="ECO:0000256" key="1">
    <source>
        <dbReference type="ARBA" id="ARBA00022679"/>
    </source>
</evidence>
<keyword evidence="11" id="KW-1185">Reference proteome</keyword>